<reference evidence="3 4" key="1">
    <citation type="submission" date="2020-04" db="EMBL/GenBank/DDBJ databases">
        <title>Arthrobacter sp. nov.</title>
        <authorList>
            <person name="Liu S."/>
        </authorList>
    </citation>
    <scope>NUCLEOTIDE SEQUENCE [LARGE SCALE GENOMIC DNA]</scope>
    <source>
        <strain evidence="3 4">E918</strain>
    </source>
</reference>
<organism evidence="3 4">
    <name type="scientific">Arthrobacter mobilis</name>
    <dbReference type="NCBI Taxonomy" id="2724944"/>
    <lineage>
        <taxon>Bacteria</taxon>
        <taxon>Bacillati</taxon>
        <taxon>Actinomycetota</taxon>
        <taxon>Actinomycetes</taxon>
        <taxon>Micrococcales</taxon>
        <taxon>Micrococcaceae</taxon>
        <taxon>Arthrobacter</taxon>
    </lineage>
</organism>
<dbReference type="InterPro" id="IPR041578">
    <property type="entry name" value="PIN_8"/>
</dbReference>
<evidence type="ECO:0000259" key="2">
    <source>
        <dbReference type="Pfam" id="PF18476"/>
    </source>
</evidence>
<dbReference type="Proteomes" id="UP000544090">
    <property type="component" value="Unassembled WGS sequence"/>
</dbReference>
<dbReference type="InterPro" id="IPR025579">
    <property type="entry name" value="DUF4357"/>
</dbReference>
<dbReference type="Pfam" id="PF18476">
    <property type="entry name" value="PIN_8"/>
    <property type="match status" value="1"/>
</dbReference>
<dbReference type="RefSeq" id="WP_168488415.1">
    <property type="nucleotide sequence ID" value="NZ_JAAZSQ010000021.1"/>
</dbReference>
<evidence type="ECO:0000259" key="1">
    <source>
        <dbReference type="Pfam" id="PF14267"/>
    </source>
</evidence>
<keyword evidence="4" id="KW-1185">Reference proteome</keyword>
<dbReference type="AlphaFoldDB" id="A0A7X6HHN2"/>
<feature type="domain" description="PIN like" evidence="2">
    <location>
        <begin position="28"/>
        <end position="248"/>
    </location>
</feature>
<evidence type="ECO:0000313" key="4">
    <source>
        <dbReference type="Proteomes" id="UP000544090"/>
    </source>
</evidence>
<feature type="domain" description="DUF4357" evidence="1">
    <location>
        <begin position="361"/>
        <end position="413"/>
    </location>
</feature>
<dbReference type="Pfam" id="PF14267">
    <property type="entry name" value="DUF4357"/>
    <property type="match status" value="1"/>
</dbReference>
<sequence>MTSIFHGFEEYLLPDDTVKTAALTEGFVALDANVLLNLYKMDDGASKVWMKAFEALGPRLWVPHQAMVEFWRNRARTAVHPITANQARNKIISAQRTIEDEYHKWSSSRGHGDLDAAILEEAISAVQKIIVEIDDFIDSRKVRFSVNPNNDEVVNELERILAGKIGSPYPDDEYREQIETAKSRFDNQIPPGYIDAEKGTDKQYGDFLLWRQVLDHAKTLRSKGRLKIVLVTAEKKDDWWRKVETSEENSGHRAPRFELLLEAKNECNADLIMLSPSDFLTAAETAFKIGLSEEIIKSTQAASSEPGADEATIIEDTLYLRAFGHETATGKEQEGGGILVLSGTTRSVPTQTTPAHIVSTREKLLNGGIFRPRDSDTWELTEPYLFSSASTAAAVMLGRSANGLDEWKNRQGLSIKQLREAQDAEN</sequence>
<name>A0A7X6HHN2_9MICC</name>
<protein>
    <submittedName>
        <fullName evidence="3">DUF4357 domain-containing protein</fullName>
    </submittedName>
</protein>
<accession>A0A7X6HHN2</accession>
<proteinExistence type="predicted"/>
<comment type="caution">
    <text evidence="3">The sequence shown here is derived from an EMBL/GenBank/DDBJ whole genome shotgun (WGS) entry which is preliminary data.</text>
</comment>
<gene>
    <name evidence="3" type="ORF">HGG74_17400</name>
</gene>
<evidence type="ECO:0000313" key="3">
    <source>
        <dbReference type="EMBL" id="NKX56271.1"/>
    </source>
</evidence>
<dbReference type="EMBL" id="JAAZSQ010000021">
    <property type="protein sequence ID" value="NKX56271.1"/>
    <property type="molecule type" value="Genomic_DNA"/>
</dbReference>